<evidence type="ECO:0008006" key="4">
    <source>
        <dbReference type="Google" id="ProtNLM"/>
    </source>
</evidence>
<dbReference type="AlphaFoldDB" id="A0A6G1ZM74"/>
<feature type="transmembrane region" description="Helical" evidence="1">
    <location>
        <begin position="94"/>
        <end position="117"/>
    </location>
</feature>
<evidence type="ECO:0000256" key="1">
    <source>
        <dbReference type="SAM" id="Phobius"/>
    </source>
</evidence>
<comment type="caution">
    <text evidence="3">The sequence shown here is derived from an EMBL/GenBank/DDBJ whole genome shotgun (WGS) entry which is preliminary data.</text>
</comment>
<dbReference type="EMBL" id="WKLP01000092">
    <property type="protein sequence ID" value="MRY14915.1"/>
    <property type="molecule type" value="Genomic_DNA"/>
</dbReference>
<dbReference type="RefSeq" id="WP_010803601.1">
    <property type="nucleotide sequence ID" value="NZ_CAJSYT010000001.1"/>
</dbReference>
<name>A0A6G1ZM74_9BACT</name>
<gene>
    <name evidence="3" type="ORF">GKE01_26290</name>
</gene>
<keyword evidence="2" id="KW-0732">Signal</keyword>
<feature type="transmembrane region" description="Helical" evidence="1">
    <location>
        <begin position="65"/>
        <end position="88"/>
    </location>
</feature>
<proteinExistence type="predicted"/>
<organism evidence="3">
    <name type="scientific">Parabacteroides goldsteinii</name>
    <dbReference type="NCBI Taxonomy" id="328812"/>
    <lineage>
        <taxon>Bacteria</taxon>
        <taxon>Pseudomonadati</taxon>
        <taxon>Bacteroidota</taxon>
        <taxon>Bacteroidia</taxon>
        <taxon>Bacteroidales</taxon>
        <taxon>Tannerellaceae</taxon>
        <taxon>Parabacteroides</taxon>
    </lineage>
</organism>
<feature type="transmembrane region" description="Helical" evidence="1">
    <location>
        <begin position="31"/>
        <end position="53"/>
    </location>
</feature>
<evidence type="ECO:0000313" key="3">
    <source>
        <dbReference type="EMBL" id="MRY14915.1"/>
    </source>
</evidence>
<accession>A0A6G1ZM74</accession>
<keyword evidence="1" id="KW-1133">Transmembrane helix</keyword>
<evidence type="ECO:0000256" key="2">
    <source>
        <dbReference type="SAM" id="SignalP"/>
    </source>
</evidence>
<feature type="signal peptide" evidence="2">
    <location>
        <begin position="1"/>
        <end position="21"/>
    </location>
</feature>
<keyword evidence="1" id="KW-0812">Transmembrane</keyword>
<keyword evidence="1" id="KW-0472">Membrane</keyword>
<sequence length="135" mass="14525">MKKILFLIVALISLISGNIYAQEVVTDPVVSIVIDLGTFTGIVAVVSTLVTQITKVVPAISDSKLIKILISVVTGIAVCMACWLLKATPLLNDLVWWQSLLYGLATGLSGCGFYDIIKAIGSLFGKQDEVIHYNK</sequence>
<feature type="chain" id="PRO_5026350917" description="Holin" evidence="2">
    <location>
        <begin position="22"/>
        <end position="135"/>
    </location>
</feature>
<protein>
    <recommendedName>
        <fullName evidence="4">Holin</fullName>
    </recommendedName>
</protein>
<reference evidence="3" key="1">
    <citation type="journal article" date="2019" name="Nat. Med.">
        <title>A library of human gut bacterial isolates paired with longitudinal multiomics data enables mechanistic microbiome research.</title>
        <authorList>
            <person name="Poyet M."/>
            <person name="Groussin M."/>
            <person name="Gibbons S.M."/>
            <person name="Avila-Pacheco J."/>
            <person name="Jiang X."/>
            <person name="Kearney S.M."/>
            <person name="Perrotta A.R."/>
            <person name="Berdy B."/>
            <person name="Zhao S."/>
            <person name="Lieberman T.D."/>
            <person name="Swanson P.K."/>
            <person name="Smith M."/>
            <person name="Roesemann S."/>
            <person name="Alexander J.E."/>
            <person name="Rich S.A."/>
            <person name="Livny J."/>
            <person name="Vlamakis H."/>
            <person name="Clish C."/>
            <person name="Bullock K."/>
            <person name="Deik A."/>
            <person name="Scott J."/>
            <person name="Pierce K.A."/>
            <person name="Xavier R.J."/>
            <person name="Alm E.J."/>
        </authorList>
    </citation>
    <scope>NUCLEOTIDE SEQUENCE</scope>
    <source>
        <strain evidence="3">BIOML-A4</strain>
    </source>
</reference>